<gene>
    <name evidence="6" type="ORF">KCG34_09125</name>
</gene>
<keyword evidence="2 5" id="KW-0812">Transmembrane</keyword>
<dbReference type="InterPro" id="IPR006008">
    <property type="entry name" value="YciB"/>
</dbReference>
<evidence type="ECO:0000256" key="3">
    <source>
        <dbReference type="ARBA" id="ARBA00022989"/>
    </source>
</evidence>
<dbReference type="RefSeq" id="WP_211940053.1">
    <property type="nucleotide sequence ID" value="NZ_CP073078.1"/>
</dbReference>
<dbReference type="GO" id="GO:0005886">
    <property type="term" value="C:plasma membrane"/>
    <property type="evidence" value="ECO:0007669"/>
    <property type="project" value="TreeGrafter"/>
</dbReference>
<keyword evidence="4 5" id="KW-0472">Membrane</keyword>
<feature type="transmembrane region" description="Helical" evidence="5">
    <location>
        <begin position="138"/>
        <end position="161"/>
    </location>
</feature>
<keyword evidence="1" id="KW-1003">Cell membrane</keyword>
<evidence type="ECO:0000256" key="2">
    <source>
        <dbReference type="ARBA" id="ARBA00022692"/>
    </source>
</evidence>
<dbReference type="KEGG" id="caul:KCG34_09125"/>
<keyword evidence="7" id="KW-1185">Reference proteome</keyword>
<dbReference type="EMBL" id="CP073078">
    <property type="protein sequence ID" value="QUD90002.1"/>
    <property type="molecule type" value="Genomic_DNA"/>
</dbReference>
<evidence type="ECO:0000256" key="1">
    <source>
        <dbReference type="ARBA" id="ARBA00022475"/>
    </source>
</evidence>
<feature type="transmembrane region" description="Helical" evidence="5">
    <location>
        <begin position="76"/>
        <end position="95"/>
    </location>
</feature>
<name>A0A975IWE8_9CAUL</name>
<evidence type="ECO:0000256" key="4">
    <source>
        <dbReference type="ARBA" id="ARBA00023136"/>
    </source>
</evidence>
<evidence type="ECO:0000313" key="7">
    <source>
        <dbReference type="Proteomes" id="UP000676409"/>
    </source>
</evidence>
<protein>
    <submittedName>
        <fullName evidence="6">Septation protein IspZ</fullName>
    </submittedName>
</protein>
<accession>A0A975IWE8</accession>
<evidence type="ECO:0000313" key="6">
    <source>
        <dbReference type="EMBL" id="QUD90002.1"/>
    </source>
</evidence>
<dbReference type="AlphaFoldDB" id="A0A975IWE8"/>
<dbReference type="Pfam" id="PF04279">
    <property type="entry name" value="IspA"/>
    <property type="match status" value="1"/>
</dbReference>
<feature type="transmembrane region" description="Helical" evidence="5">
    <location>
        <begin position="167"/>
        <end position="189"/>
    </location>
</feature>
<keyword evidence="3 5" id="KW-1133">Transmembrane helix</keyword>
<feature type="transmembrane region" description="Helical" evidence="5">
    <location>
        <begin position="107"/>
        <end position="126"/>
    </location>
</feature>
<sequence>MTAATDTLASAAEAEGPRTNSLIHAGKWLAADMFSTLLFVGLFAITHNVYAATGIAIAAGVAQIAWLRARGAAIDLMQWLSLGLVVVFGGASLMTRDPRFVMVKPTLIYAAVGAVMLKPGWMLRYIPPVAVRWGADVVNVFGYVWAGLMFATGAANLALVLHGDPKLWAWFVGVVPIASKLGLFAVQYVTMRVIIRGRIQAAGAPA</sequence>
<dbReference type="PANTHER" id="PTHR36917">
    <property type="entry name" value="INTRACELLULAR SEPTATION PROTEIN A-RELATED"/>
    <property type="match status" value="1"/>
</dbReference>
<dbReference type="Proteomes" id="UP000676409">
    <property type="component" value="Chromosome"/>
</dbReference>
<evidence type="ECO:0000256" key="5">
    <source>
        <dbReference type="SAM" id="Phobius"/>
    </source>
</evidence>
<reference evidence="6" key="1">
    <citation type="submission" date="2021-04" db="EMBL/GenBank/DDBJ databases">
        <title>The complete genome sequence of Caulobacter sp. S6.</title>
        <authorList>
            <person name="Tang Y."/>
            <person name="Ouyang W."/>
            <person name="Liu Q."/>
            <person name="Huang B."/>
            <person name="Guo Z."/>
            <person name="Lei P."/>
        </authorList>
    </citation>
    <scope>NUCLEOTIDE SEQUENCE</scope>
    <source>
        <strain evidence="6">S6</strain>
    </source>
</reference>
<proteinExistence type="predicted"/>
<organism evidence="6 7">
    <name type="scientific">Phenylobacterium montanum</name>
    <dbReference type="NCBI Taxonomy" id="2823693"/>
    <lineage>
        <taxon>Bacteria</taxon>
        <taxon>Pseudomonadati</taxon>
        <taxon>Pseudomonadota</taxon>
        <taxon>Alphaproteobacteria</taxon>
        <taxon>Caulobacterales</taxon>
        <taxon>Caulobacteraceae</taxon>
        <taxon>Phenylobacterium</taxon>
    </lineage>
</organism>
<dbReference type="PANTHER" id="PTHR36917:SF1">
    <property type="entry name" value="INNER MEMBRANE-SPANNING PROTEIN YCIB"/>
    <property type="match status" value="1"/>
</dbReference>